<dbReference type="STRING" id="640132.Srot_2039"/>
<evidence type="ECO:0000256" key="1">
    <source>
        <dbReference type="SAM" id="Phobius"/>
    </source>
</evidence>
<keyword evidence="1" id="KW-0812">Transmembrane</keyword>
<reference evidence="2 3" key="1">
    <citation type="journal article" date="2010" name="Stand. Genomic Sci.">
        <title>Complete genome sequence of Segniliparus rotundus type strain (CDC 1076).</title>
        <authorList>
            <person name="Sikorski J."/>
            <person name="Lapidus A."/>
            <person name="Copeland A."/>
            <person name="Misra M."/>
            <person name="Glavina Del Rio T."/>
            <person name="Nolan M."/>
            <person name="Lucas S."/>
            <person name="Chen F."/>
            <person name="Tice H."/>
            <person name="Cheng J.F."/>
            <person name="Jando M."/>
            <person name="Schneider S."/>
            <person name="Bruce D."/>
            <person name="Goodwin L."/>
            <person name="Pitluck S."/>
            <person name="Liolios K."/>
            <person name="Mikhailova N."/>
            <person name="Pati A."/>
            <person name="Ivanova N."/>
            <person name="Mavromatis K."/>
            <person name="Chen A."/>
            <person name="Palaniappan K."/>
            <person name="Chertkov O."/>
            <person name="Land M."/>
            <person name="Hauser L."/>
            <person name="Chang Y.J."/>
            <person name="Jeffries C.D."/>
            <person name="Brettin T."/>
            <person name="Detter J.C."/>
            <person name="Han C."/>
            <person name="Rohde M."/>
            <person name="Goker M."/>
            <person name="Bristow J."/>
            <person name="Eisen J.A."/>
            <person name="Markowitz V."/>
            <person name="Hugenholtz P."/>
            <person name="Kyrpides N.C."/>
            <person name="Klenk H.P."/>
        </authorList>
    </citation>
    <scope>NUCLEOTIDE SEQUENCE [LARGE SCALE GENOMIC DNA]</scope>
    <source>
        <strain evidence="3">ATCC BAA-972 / CDC 1076 / CIP 108378 / DSM 44985 / JCM 13578</strain>
    </source>
</reference>
<evidence type="ECO:0000313" key="2">
    <source>
        <dbReference type="EMBL" id="ADG98495.1"/>
    </source>
</evidence>
<name>D6Z965_SEGRD</name>
<accession>D6Z965</accession>
<feature type="transmembrane region" description="Helical" evidence="1">
    <location>
        <begin position="25"/>
        <end position="46"/>
    </location>
</feature>
<dbReference type="eggNOG" id="COG2733">
    <property type="taxonomic scope" value="Bacteria"/>
</dbReference>
<organism evidence="2 3">
    <name type="scientific">Segniliparus rotundus (strain ATCC BAA-972 / CDC 1076 / CIP 108378 / DSM 44985 / JCM 13578)</name>
    <dbReference type="NCBI Taxonomy" id="640132"/>
    <lineage>
        <taxon>Bacteria</taxon>
        <taxon>Bacillati</taxon>
        <taxon>Actinomycetota</taxon>
        <taxon>Actinomycetes</taxon>
        <taxon>Mycobacteriales</taxon>
        <taxon>Segniliparaceae</taxon>
        <taxon>Segniliparus</taxon>
    </lineage>
</organism>
<dbReference type="HOGENOM" id="CLU_036718_0_0_11"/>
<dbReference type="KEGG" id="srt:Srot_2039"/>
<gene>
    <name evidence="2" type="ordered locus">Srot_2039</name>
</gene>
<dbReference type="EMBL" id="CP001958">
    <property type="protein sequence ID" value="ADG98495.1"/>
    <property type="molecule type" value="Genomic_DNA"/>
</dbReference>
<keyword evidence="1" id="KW-0472">Membrane</keyword>
<evidence type="ECO:0000313" key="3">
    <source>
        <dbReference type="Proteomes" id="UP000002247"/>
    </source>
</evidence>
<keyword evidence="1" id="KW-1133">Transmembrane helix</keyword>
<dbReference type="PANTHER" id="PTHR38442">
    <property type="entry name" value="INNER MEMBRANE PROTEIN-RELATED"/>
    <property type="match status" value="1"/>
</dbReference>
<protein>
    <recommendedName>
        <fullName evidence="4">Transmembrane protein</fullName>
    </recommendedName>
</protein>
<dbReference type="RefSeq" id="WP_013138947.1">
    <property type="nucleotide sequence ID" value="NC_014168.1"/>
</dbReference>
<keyword evidence="3" id="KW-1185">Reference proteome</keyword>
<dbReference type="AlphaFoldDB" id="D6Z965"/>
<proteinExistence type="predicted"/>
<dbReference type="Proteomes" id="UP000002247">
    <property type="component" value="Chromosome"/>
</dbReference>
<dbReference type="PANTHER" id="PTHR38442:SF1">
    <property type="entry name" value="INNER MEMBRANE PROTEIN"/>
    <property type="match status" value="1"/>
</dbReference>
<dbReference type="GO" id="GO:0005886">
    <property type="term" value="C:plasma membrane"/>
    <property type="evidence" value="ECO:0007669"/>
    <property type="project" value="TreeGrafter"/>
</dbReference>
<sequence>MSLTPSGGLWSSDQAKRVELRRMKAVATGFFLVVTAVYIATLWHGAVWPGSFVGIRGFVQAGSEAGMVGALADWFAVTAIFRHPLGLPIPHTSLIKKKKDQVGTQLGDFIRENFLTPDLVERQIREVGAPRRLGDWLALPAHAERVAAELGAALGKLADLPKDEDVARVMQTWVVDRISEPDWAPIAGKLLSDVLEEGRHKALMDLVFERAHEWALTSEPIIQKLVSDDSPGWTPKFVKGLVGDKIHREFVEFTARVRYEQNHGLRRALERWLMEVADDLVRDPVMIERVEKIKAQIISPQSVEHMSLLLWTKTKQTLKDPTGAMQARLAEAALRVGVRLQQSAELRERLDDWIVGTARYLAERFSVEAVAIISETVKRWDVDDASRKIELNVGKDLQFIRINGTVVGSLAGVVIHALSLLSFR</sequence>
<dbReference type="Pfam" id="PF04286">
    <property type="entry name" value="DUF445"/>
    <property type="match status" value="1"/>
</dbReference>
<dbReference type="OrthoDB" id="9769590at2"/>
<evidence type="ECO:0008006" key="4">
    <source>
        <dbReference type="Google" id="ProtNLM"/>
    </source>
</evidence>
<dbReference type="InterPro" id="IPR007383">
    <property type="entry name" value="DUF445"/>
</dbReference>